<dbReference type="EMBL" id="CAVP010058412">
    <property type="protein sequence ID" value="CDL94608.1"/>
    <property type="molecule type" value="Genomic_DNA"/>
</dbReference>
<keyword evidence="2" id="KW-1185">Reference proteome</keyword>
<dbReference type="WBParaSite" id="HCON_00056030-00001">
    <property type="protein sequence ID" value="HCON_00056030-00001"/>
    <property type="gene ID" value="HCON_00056030"/>
</dbReference>
<organism evidence="1">
    <name type="scientific">Haemonchus contortus</name>
    <name type="common">Barber pole worm</name>
    <dbReference type="NCBI Taxonomy" id="6289"/>
    <lineage>
        <taxon>Eukaryota</taxon>
        <taxon>Metazoa</taxon>
        <taxon>Ecdysozoa</taxon>
        <taxon>Nematoda</taxon>
        <taxon>Chromadorea</taxon>
        <taxon>Rhabditida</taxon>
        <taxon>Rhabditina</taxon>
        <taxon>Rhabditomorpha</taxon>
        <taxon>Strongyloidea</taxon>
        <taxon>Trichostrongylidae</taxon>
        <taxon>Haemonchus</taxon>
    </lineage>
</organism>
<dbReference type="OrthoDB" id="5867001at2759"/>
<evidence type="ECO:0000313" key="2">
    <source>
        <dbReference type="Proteomes" id="UP000025227"/>
    </source>
</evidence>
<accession>W6NBA9</accession>
<reference evidence="3" key="3">
    <citation type="submission" date="2020-12" db="UniProtKB">
        <authorList>
            <consortium name="WormBaseParasite"/>
        </authorList>
    </citation>
    <scope>IDENTIFICATION</scope>
    <source>
        <strain evidence="3">MHco3</strain>
    </source>
</reference>
<dbReference type="AlphaFoldDB" id="W6NBA9"/>
<proteinExistence type="predicted"/>
<evidence type="ECO:0000313" key="3">
    <source>
        <dbReference type="WBParaSite" id="HCON_00056030-00001"/>
    </source>
</evidence>
<protein>
    <submittedName>
        <fullName evidence="1 3">Uncharacterized protein</fullName>
    </submittedName>
</protein>
<evidence type="ECO:0000313" key="1">
    <source>
        <dbReference type="EMBL" id="CDL94608.1"/>
    </source>
</evidence>
<reference evidence="1" key="1">
    <citation type="submission" date="2013-03" db="EMBL/GenBank/DDBJ databases">
        <authorList>
            <person name="Aslett M."/>
        </authorList>
    </citation>
    <scope>NUCLEOTIDE SEQUENCE [LARGE SCALE GENOMIC DNA]</scope>
    <source>
        <strain evidence="1">ISE/inbred ISE</strain>
    </source>
</reference>
<sequence length="118" mass="13691">MDGESSVSKHGCGRTTLGDEFREKKKQYHTLLIEKTDDSWQRYQIAKKEAKKVVAFEKAALYADLNKKLESHDSERYVYQLGKIRNRHTEDIEKFFGMNDENGHLLTEIGINEESAHS</sequence>
<name>W6NBA9_HAECO</name>
<gene>
    <name evidence="1" type="ORF">HCOI_01679000</name>
</gene>
<reference evidence="1" key="2">
    <citation type="submission" date="2013-05" db="EMBL/GenBank/DDBJ databases">
        <title>The genome and transcriptome of Haemonchus contortus: a key model parasite for drug and vaccine discovery.</title>
        <authorList>
            <person name="Laing R."/>
            <person name="Kikuchi T."/>
            <person name="Martinelli A."/>
            <person name="Tsai I.J."/>
            <person name="Beech R.N."/>
            <person name="Redman E."/>
            <person name="Holroyd N."/>
            <person name="Bartley D.J."/>
            <person name="Beasley H."/>
            <person name="Britton C."/>
            <person name="Curran D."/>
            <person name="Devaney E."/>
            <person name="Gilabert A."/>
            <person name="Jackson F."/>
            <person name="Hunt M."/>
            <person name="Johnston S."/>
            <person name="Kryukov I."/>
            <person name="Li K."/>
            <person name="Morrison A.A."/>
            <person name="Reid A.J."/>
            <person name="Sargison N."/>
            <person name="Saunders G."/>
            <person name="Wasmuth J.D."/>
            <person name="Wolstenholme A."/>
            <person name="Berriman M."/>
            <person name="Gilleard J.S."/>
            <person name="Cotton J.A."/>
        </authorList>
    </citation>
    <scope>NUCLEOTIDE SEQUENCE [LARGE SCALE GENOMIC DNA]</scope>
    <source>
        <strain evidence="1">ISE/inbred ISE</strain>
    </source>
</reference>
<dbReference type="Proteomes" id="UP000025227">
    <property type="component" value="Unplaced"/>
</dbReference>